<reference evidence="1 2" key="1">
    <citation type="submission" date="2016-10" db="EMBL/GenBank/DDBJ databases">
        <authorList>
            <person name="de Groot N.N."/>
        </authorList>
    </citation>
    <scope>NUCLEOTIDE SEQUENCE [LARGE SCALE GENOMIC DNA]</scope>
    <source>
        <strain evidence="1 2">Nm110</strain>
    </source>
</reference>
<accession>A0A1H2QVY2</accession>
<name>A0A1H2QVY2_9PROT</name>
<dbReference type="EMBL" id="FNNH01000003">
    <property type="protein sequence ID" value="SDW11327.1"/>
    <property type="molecule type" value="Genomic_DNA"/>
</dbReference>
<gene>
    <name evidence="1" type="ORF">SAMN05421882_100346</name>
</gene>
<dbReference type="RefSeq" id="WP_074664982.1">
    <property type="nucleotide sequence ID" value="NZ_FNNH01000003.1"/>
</dbReference>
<protein>
    <submittedName>
        <fullName evidence="1">Uncharacterized protein</fullName>
    </submittedName>
</protein>
<organism evidence="1 2">
    <name type="scientific">Nitrosomonas communis</name>
    <dbReference type="NCBI Taxonomy" id="44574"/>
    <lineage>
        <taxon>Bacteria</taxon>
        <taxon>Pseudomonadati</taxon>
        <taxon>Pseudomonadota</taxon>
        <taxon>Betaproteobacteria</taxon>
        <taxon>Nitrosomonadales</taxon>
        <taxon>Nitrosomonadaceae</taxon>
        <taxon>Nitrosomonas</taxon>
    </lineage>
</organism>
<evidence type="ECO:0000313" key="1">
    <source>
        <dbReference type="EMBL" id="SDW11327.1"/>
    </source>
</evidence>
<dbReference type="AlphaFoldDB" id="A0A1H2QVY2"/>
<proteinExistence type="predicted"/>
<dbReference type="Proteomes" id="UP000183454">
    <property type="component" value="Unassembled WGS sequence"/>
</dbReference>
<evidence type="ECO:0000313" key="2">
    <source>
        <dbReference type="Proteomes" id="UP000183454"/>
    </source>
</evidence>
<sequence>MAHKSEQMQESVVAEIQKEIQKQGCPDDIQQVKQYVKTLKKHSAFYGASKLLNLARDKQRTLRQQQENNQQVDGSEKV</sequence>